<evidence type="ECO:0000256" key="4">
    <source>
        <dbReference type="ARBA" id="ARBA00023004"/>
    </source>
</evidence>
<dbReference type="EC" id="1.13.11.93" evidence="6"/>
<reference evidence="8 9" key="1">
    <citation type="submission" date="2018-05" db="EMBL/GenBank/DDBJ databases">
        <title>Draft genome sequence of Scytalidium lignicola DSM 105466, a ubiquitous saprotrophic fungus.</title>
        <authorList>
            <person name="Buettner E."/>
            <person name="Gebauer A.M."/>
            <person name="Hofrichter M."/>
            <person name="Liers C."/>
            <person name="Kellner H."/>
        </authorList>
    </citation>
    <scope>NUCLEOTIDE SEQUENCE [LARGE SCALE GENOMIC DNA]</scope>
    <source>
        <strain evidence="8 9">DSM 105466</strain>
    </source>
</reference>
<dbReference type="Pfam" id="PF07063">
    <property type="entry name" value="HGLS"/>
    <property type="match status" value="1"/>
</dbReference>
<evidence type="ECO:0000313" key="8">
    <source>
        <dbReference type="EMBL" id="RFU31948.1"/>
    </source>
</evidence>
<dbReference type="PANTHER" id="PTHR39479:SF2">
    <property type="entry name" value="2-OXOADIPATE DIOXYGENASE_DECARBOXYLASE"/>
    <property type="match status" value="1"/>
</dbReference>
<dbReference type="PANTHER" id="PTHR39479">
    <property type="match status" value="1"/>
</dbReference>
<comment type="similarity">
    <text evidence="5">Belongs to the 2-oxoadipate dioxygenase/decarboxylase family.</text>
</comment>
<comment type="cofactor">
    <cofactor evidence="1">
        <name>Fe(2+)</name>
        <dbReference type="ChEBI" id="CHEBI:29033"/>
    </cofactor>
</comment>
<protein>
    <recommendedName>
        <fullName evidence="6">2-oxoadipate dioxygenase/decarboxylase</fullName>
        <ecNumber evidence="6">1.13.11.93</ecNumber>
    </recommendedName>
    <alternativeName>
        <fullName evidence="7">2-hydroxyglutarate synthase</fullName>
    </alternativeName>
</protein>
<dbReference type="GO" id="GO:0051213">
    <property type="term" value="F:dioxygenase activity"/>
    <property type="evidence" value="ECO:0007669"/>
    <property type="project" value="UniProtKB-KW"/>
</dbReference>
<evidence type="ECO:0000256" key="3">
    <source>
        <dbReference type="ARBA" id="ARBA00023002"/>
    </source>
</evidence>
<evidence type="ECO:0000256" key="1">
    <source>
        <dbReference type="ARBA" id="ARBA00001954"/>
    </source>
</evidence>
<keyword evidence="9" id="KW-1185">Reference proteome</keyword>
<accession>A0A3E2HEV1</accession>
<dbReference type="Proteomes" id="UP000258309">
    <property type="component" value="Unassembled WGS sequence"/>
</dbReference>
<evidence type="ECO:0000313" key="9">
    <source>
        <dbReference type="Proteomes" id="UP000258309"/>
    </source>
</evidence>
<gene>
    <name evidence="8" type="ORF">B7463_g4342</name>
</gene>
<feature type="non-terminal residue" evidence="8">
    <location>
        <position position="231"/>
    </location>
</feature>
<organism evidence="8 9">
    <name type="scientific">Scytalidium lignicola</name>
    <name type="common">Hyphomycete</name>
    <dbReference type="NCBI Taxonomy" id="5539"/>
    <lineage>
        <taxon>Eukaryota</taxon>
        <taxon>Fungi</taxon>
        <taxon>Dikarya</taxon>
        <taxon>Ascomycota</taxon>
        <taxon>Pezizomycotina</taxon>
        <taxon>Leotiomycetes</taxon>
        <taxon>Leotiomycetes incertae sedis</taxon>
        <taxon>Scytalidium</taxon>
    </lineage>
</organism>
<dbReference type="SMART" id="SM01150">
    <property type="entry name" value="DUF1338"/>
    <property type="match status" value="1"/>
</dbReference>
<keyword evidence="3" id="KW-0560">Oxidoreductase</keyword>
<keyword evidence="4" id="KW-0408">Iron</keyword>
<dbReference type="AlphaFoldDB" id="A0A3E2HEV1"/>
<evidence type="ECO:0000256" key="7">
    <source>
        <dbReference type="ARBA" id="ARBA00035045"/>
    </source>
</evidence>
<dbReference type="STRING" id="5539.A0A3E2HEV1"/>
<dbReference type="InterPro" id="IPR009770">
    <property type="entry name" value="HGLS"/>
</dbReference>
<proteinExistence type="inferred from homology"/>
<comment type="caution">
    <text evidence="8">The sequence shown here is derived from an EMBL/GenBank/DDBJ whole genome shotgun (WGS) entry which is preliminary data.</text>
</comment>
<keyword evidence="2" id="KW-0223">Dioxygenase</keyword>
<dbReference type="EMBL" id="NCSJ02000064">
    <property type="protein sequence ID" value="RFU31948.1"/>
    <property type="molecule type" value="Genomic_DNA"/>
</dbReference>
<evidence type="ECO:0000256" key="5">
    <source>
        <dbReference type="ARBA" id="ARBA00035013"/>
    </source>
</evidence>
<dbReference type="OrthoDB" id="8300246at2759"/>
<dbReference type="Gene3D" id="3.10.180.80">
    <property type="entry name" value="Uncharacterised protein PF07063, DUF1338"/>
    <property type="match status" value="1"/>
</dbReference>
<evidence type="ECO:0000256" key="6">
    <source>
        <dbReference type="ARBA" id="ARBA00035023"/>
    </source>
</evidence>
<feature type="non-terminal residue" evidence="8">
    <location>
        <position position="1"/>
    </location>
</feature>
<name>A0A3E2HEV1_SCYLI</name>
<evidence type="ECO:0000256" key="2">
    <source>
        <dbReference type="ARBA" id="ARBA00022964"/>
    </source>
</evidence>
<sequence length="231" mass="25747">MKDCGIPAKERIEGPPPRKCEILLRQTSFKALEESVRFYDDFGTLVPGSHTARFGEVEQRGAALTRKGRALYDKLLAIASTKASKRSAGFEEFDEILRETFEQFPDTWEELRSQGLVFLRYKPTLTGIAQAKITKSMDPEAKSLSKLLDCQQISYEPITYEDFLPVSAAGIFTSNLGVSTNSNIGDTNEDRRGFEQSICVPVADEMDLYEQLQADSLEECSKALSLSAIIP</sequence>